<organism evidence="3 4">
    <name type="scientific">Pocillopora meandrina</name>
    <dbReference type="NCBI Taxonomy" id="46732"/>
    <lineage>
        <taxon>Eukaryota</taxon>
        <taxon>Metazoa</taxon>
        <taxon>Cnidaria</taxon>
        <taxon>Anthozoa</taxon>
        <taxon>Hexacorallia</taxon>
        <taxon>Scleractinia</taxon>
        <taxon>Astrocoeniina</taxon>
        <taxon>Pocilloporidae</taxon>
        <taxon>Pocillopora</taxon>
    </lineage>
</organism>
<dbReference type="GO" id="GO:0071034">
    <property type="term" value="P:CUT catabolic process"/>
    <property type="evidence" value="ECO:0007669"/>
    <property type="project" value="TreeGrafter"/>
</dbReference>
<dbReference type="SUPFAM" id="SSF54791">
    <property type="entry name" value="Eukaryotic type KH-domain (KH-domain type I)"/>
    <property type="match status" value="1"/>
</dbReference>
<dbReference type="GO" id="GO:0034475">
    <property type="term" value="P:U4 snRNA 3'-end processing"/>
    <property type="evidence" value="ECO:0007669"/>
    <property type="project" value="TreeGrafter"/>
</dbReference>
<dbReference type="GO" id="GO:0000177">
    <property type="term" value="C:cytoplasmic exosome (RNase complex)"/>
    <property type="evidence" value="ECO:0007669"/>
    <property type="project" value="TreeGrafter"/>
</dbReference>
<dbReference type="InterPro" id="IPR004088">
    <property type="entry name" value="KH_dom_type_1"/>
</dbReference>
<proteinExistence type="predicted"/>
<dbReference type="InterPro" id="IPR036612">
    <property type="entry name" value="KH_dom_type_1_sf"/>
</dbReference>
<comment type="caution">
    <text evidence="3">The sequence shown here is derived from an EMBL/GenBank/DDBJ whole genome shotgun (WGS) entry which is preliminary data.</text>
</comment>
<dbReference type="GO" id="GO:0000176">
    <property type="term" value="C:nuclear exosome (RNase complex)"/>
    <property type="evidence" value="ECO:0007669"/>
    <property type="project" value="TreeGrafter"/>
</dbReference>
<dbReference type="CDD" id="cd22526">
    <property type="entry name" value="KH-I_Rrp40"/>
    <property type="match status" value="1"/>
</dbReference>
<dbReference type="PANTHER" id="PTHR21321">
    <property type="entry name" value="PNAS-3 RELATED"/>
    <property type="match status" value="1"/>
</dbReference>
<feature type="domain" description="K Homology" evidence="2">
    <location>
        <begin position="81"/>
        <end position="123"/>
    </location>
</feature>
<dbReference type="Proteomes" id="UP001159428">
    <property type="component" value="Unassembled WGS sequence"/>
</dbReference>
<dbReference type="Pfam" id="PF15985">
    <property type="entry name" value="KH_6"/>
    <property type="match status" value="1"/>
</dbReference>
<dbReference type="SUPFAM" id="SSF110324">
    <property type="entry name" value="Ribosomal L27 protein-like"/>
    <property type="match status" value="1"/>
</dbReference>
<dbReference type="InterPro" id="IPR049469">
    <property type="entry name" value="RRP40_KH-I"/>
</dbReference>
<protein>
    <recommendedName>
        <fullName evidence="2">K Homology domain-containing protein</fullName>
    </recommendedName>
</protein>
<dbReference type="GO" id="GO:0003723">
    <property type="term" value="F:RNA binding"/>
    <property type="evidence" value="ECO:0007669"/>
    <property type="project" value="InterPro"/>
</dbReference>
<dbReference type="GO" id="GO:0000467">
    <property type="term" value="P:exonucleolytic trimming to generate mature 3'-end of 5.8S rRNA from tricistronic rRNA transcript (SSU-rRNA, 5.8S rRNA, LSU-rRNA)"/>
    <property type="evidence" value="ECO:0007669"/>
    <property type="project" value="TreeGrafter"/>
</dbReference>
<evidence type="ECO:0000313" key="3">
    <source>
        <dbReference type="EMBL" id="CAH3129933.1"/>
    </source>
</evidence>
<dbReference type="GO" id="GO:0071035">
    <property type="term" value="P:nuclear polyadenylation-dependent rRNA catabolic process"/>
    <property type="evidence" value="ECO:0007669"/>
    <property type="project" value="TreeGrafter"/>
</dbReference>
<dbReference type="AlphaFoldDB" id="A0AAU9WY22"/>
<evidence type="ECO:0000256" key="1">
    <source>
        <dbReference type="ARBA" id="ARBA00004123"/>
    </source>
</evidence>
<sequence length="157" mass="17081">MADKYVRSLLNRIVLSGDVIGSVADLEGSLEGKNKVKLGPGLGEVNGAIVAYKAGVFRHRNPSIHLIDCNQRRAINSTSPCPATFSHRLLSKEFVLLKCLGKHFLFECTVGMNGRVWINSSSVPCTITVANAVSNSEYMNNNQIETMGKQLVKGMQS</sequence>
<evidence type="ECO:0000259" key="2">
    <source>
        <dbReference type="Pfam" id="PF15985"/>
    </source>
</evidence>
<evidence type="ECO:0000313" key="4">
    <source>
        <dbReference type="Proteomes" id="UP001159428"/>
    </source>
</evidence>
<name>A0AAU9WY22_9CNID</name>
<dbReference type="InterPro" id="IPR026699">
    <property type="entry name" value="Exosome_RNA_bind1/RRP40/RRP4"/>
</dbReference>
<keyword evidence="4" id="KW-1185">Reference proteome</keyword>
<accession>A0AAU9WY22</accession>
<gene>
    <name evidence="3" type="ORF">PMEA_00013737</name>
</gene>
<dbReference type="EMBL" id="CALNXJ010000024">
    <property type="protein sequence ID" value="CAH3129933.1"/>
    <property type="molecule type" value="Genomic_DNA"/>
</dbReference>
<reference evidence="3 4" key="1">
    <citation type="submission" date="2022-05" db="EMBL/GenBank/DDBJ databases">
        <authorList>
            <consortium name="Genoscope - CEA"/>
            <person name="William W."/>
        </authorList>
    </citation>
    <scope>NUCLEOTIDE SEQUENCE [LARGE SCALE GENOMIC DNA]</scope>
</reference>
<dbReference type="Gene3D" id="2.40.50.100">
    <property type="match status" value="1"/>
</dbReference>
<dbReference type="GO" id="GO:0071038">
    <property type="term" value="P:TRAMP-dependent tRNA surveillance pathway"/>
    <property type="evidence" value="ECO:0007669"/>
    <property type="project" value="TreeGrafter"/>
</dbReference>
<comment type="subcellular location">
    <subcellularLocation>
        <location evidence="1">Nucleus</location>
    </subcellularLocation>
</comment>
<dbReference type="GO" id="GO:0071051">
    <property type="term" value="P:poly(A)-dependent snoRNA 3'-end processing"/>
    <property type="evidence" value="ECO:0007669"/>
    <property type="project" value="TreeGrafter"/>
</dbReference>
<dbReference type="PANTHER" id="PTHR21321:SF1">
    <property type="entry name" value="EXOSOME COMPLEX COMPONENT RRP40"/>
    <property type="match status" value="1"/>
</dbReference>
<dbReference type="Gene3D" id="3.30.1370.10">
    <property type="entry name" value="K Homology domain, type 1"/>
    <property type="match status" value="1"/>
</dbReference>